<accession>A0ABX7VPS1</accession>
<dbReference type="RefSeq" id="WP_209367252.1">
    <property type="nucleotide sequence ID" value="NZ_CP046956.1"/>
</dbReference>
<evidence type="ECO:0000313" key="2">
    <source>
        <dbReference type="EMBL" id="QTM98483.1"/>
    </source>
</evidence>
<evidence type="ECO:0000313" key="3">
    <source>
        <dbReference type="Proteomes" id="UP000665043"/>
    </source>
</evidence>
<proteinExistence type="predicted"/>
<dbReference type="Proteomes" id="UP000665043">
    <property type="component" value="Chromosome"/>
</dbReference>
<dbReference type="EMBL" id="CP046956">
    <property type="protein sequence ID" value="QTM98483.1"/>
    <property type="molecule type" value="Genomic_DNA"/>
</dbReference>
<keyword evidence="1" id="KW-1133">Transmembrane helix</keyword>
<feature type="transmembrane region" description="Helical" evidence="1">
    <location>
        <begin position="219"/>
        <end position="238"/>
    </location>
</feature>
<protein>
    <recommendedName>
        <fullName evidence="4">Glycerophosphoryl diester phosphodiesterase membrane domain-containing protein</fullName>
    </recommendedName>
</protein>
<keyword evidence="3" id="KW-1185">Reference proteome</keyword>
<evidence type="ECO:0008006" key="4">
    <source>
        <dbReference type="Google" id="ProtNLM"/>
    </source>
</evidence>
<feature type="transmembrane region" description="Helical" evidence="1">
    <location>
        <begin position="40"/>
        <end position="58"/>
    </location>
</feature>
<sequence>MVKVKQTYRLMELGKLTSFELICLFGTIFSPLLLLLVPTFLTVLGIVGLLVFNVWLIFKSDKNQRKKPILFRGLQVALVSYVVFLLLTYFITYHIGIKNEFILGFLIICCFFAYLFALGIVTLYLLNTVYIYVLKKIFPKHSENLNEQQKYPKLRTLSQFIDLTTQKLYLSLLLIDLFLYLLLIGFIMVIIFKHSDGESGSSLFILSGIIQWAKQQGEVFSVFNAVGLLSLILTIYSITFPKRNEIVRNAIDKQQKRYQI</sequence>
<feature type="transmembrane region" description="Helical" evidence="1">
    <location>
        <begin position="70"/>
        <end position="95"/>
    </location>
</feature>
<feature type="transmembrane region" description="Helical" evidence="1">
    <location>
        <begin position="12"/>
        <end position="34"/>
    </location>
</feature>
<gene>
    <name evidence="2" type="ORF">ERJ70_03735</name>
</gene>
<reference evidence="2 3" key="1">
    <citation type="submission" date="2019-12" db="EMBL/GenBank/DDBJ databases">
        <title>The whole genome sequencing of a strain isolated from a Mars analog, Dalangtan Playa.</title>
        <authorList>
            <person name="Huang T."/>
        </authorList>
    </citation>
    <scope>NUCLEOTIDE SEQUENCE [LARGE SCALE GENOMIC DNA]</scope>
    <source>
        <strain evidence="2 3">DP4-553-S</strain>
    </source>
</reference>
<organism evidence="2 3">
    <name type="scientific">Sediminibacillus dalangtanensis</name>
    <dbReference type="NCBI Taxonomy" id="2729421"/>
    <lineage>
        <taxon>Bacteria</taxon>
        <taxon>Bacillati</taxon>
        <taxon>Bacillota</taxon>
        <taxon>Bacilli</taxon>
        <taxon>Bacillales</taxon>
        <taxon>Bacillaceae</taxon>
        <taxon>Sediminibacillus</taxon>
    </lineage>
</organism>
<evidence type="ECO:0000256" key="1">
    <source>
        <dbReference type="SAM" id="Phobius"/>
    </source>
</evidence>
<keyword evidence="1" id="KW-0472">Membrane</keyword>
<name>A0ABX7VPS1_9BACI</name>
<keyword evidence="1" id="KW-0812">Transmembrane</keyword>
<feature type="transmembrane region" description="Helical" evidence="1">
    <location>
        <begin position="168"/>
        <end position="192"/>
    </location>
</feature>
<feature type="transmembrane region" description="Helical" evidence="1">
    <location>
        <begin position="101"/>
        <end position="126"/>
    </location>
</feature>